<evidence type="ECO:0000313" key="3">
    <source>
        <dbReference type="EMBL" id="EQC26988.1"/>
    </source>
</evidence>
<dbReference type="eggNOG" id="ENOG502RTCS">
    <property type="taxonomic scope" value="Eukaryota"/>
</dbReference>
<keyword evidence="4" id="KW-1185">Reference proteome</keyword>
<feature type="region of interest" description="Disordered" evidence="2">
    <location>
        <begin position="1337"/>
        <end position="1360"/>
    </location>
</feature>
<evidence type="ECO:0000313" key="4">
    <source>
        <dbReference type="Proteomes" id="UP000030762"/>
    </source>
</evidence>
<name>T0R4K4_SAPDV</name>
<dbReference type="VEuPathDB" id="FungiDB:SDRG_15202"/>
<feature type="compositionally biased region" description="Polar residues" evidence="2">
    <location>
        <begin position="1338"/>
        <end position="1349"/>
    </location>
</feature>
<dbReference type="InterPro" id="IPR015943">
    <property type="entry name" value="WD40/YVTN_repeat-like_dom_sf"/>
</dbReference>
<dbReference type="InterPro" id="IPR036322">
    <property type="entry name" value="WD40_repeat_dom_sf"/>
</dbReference>
<evidence type="ECO:0000256" key="2">
    <source>
        <dbReference type="SAM" id="MobiDB-lite"/>
    </source>
</evidence>
<dbReference type="PANTHER" id="PTHR32215:SF0">
    <property type="entry name" value="CILIA- AND FLAGELLA-ASSOCIATED PROTEIN 57"/>
    <property type="match status" value="1"/>
</dbReference>
<dbReference type="OrthoDB" id="67226at2759"/>
<dbReference type="Proteomes" id="UP000030762">
    <property type="component" value="Unassembled WGS sequence"/>
</dbReference>
<dbReference type="Gene3D" id="2.130.10.10">
    <property type="entry name" value="YVTN repeat-like/Quinoprotein amine dehydrogenase"/>
    <property type="match status" value="1"/>
</dbReference>
<keyword evidence="1" id="KW-0175">Coiled coil</keyword>
<dbReference type="GeneID" id="19955929"/>
<feature type="region of interest" description="Disordered" evidence="2">
    <location>
        <begin position="1238"/>
        <end position="1281"/>
    </location>
</feature>
<organism evidence="3 4">
    <name type="scientific">Saprolegnia diclina (strain VS20)</name>
    <dbReference type="NCBI Taxonomy" id="1156394"/>
    <lineage>
        <taxon>Eukaryota</taxon>
        <taxon>Sar</taxon>
        <taxon>Stramenopiles</taxon>
        <taxon>Oomycota</taxon>
        <taxon>Saprolegniomycetes</taxon>
        <taxon>Saprolegniales</taxon>
        <taxon>Saprolegniaceae</taxon>
        <taxon>Saprolegnia</taxon>
    </lineage>
</organism>
<dbReference type="SUPFAM" id="SSF50978">
    <property type="entry name" value="WD40 repeat-like"/>
    <property type="match status" value="1"/>
</dbReference>
<proteinExistence type="predicted"/>
<gene>
    <name evidence="3" type="ORF">SDRG_15202</name>
</gene>
<protein>
    <recommendedName>
        <fullName evidence="5">Cilia- and flagella-associated protein 43</fullName>
    </recommendedName>
</protein>
<feature type="region of interest" description="Disordered" evidence="2">
    <location>
        <begin position="20"/>
        <end position="40"/>
    </location>
</feature>
<sequence>MDADEATLLTNTVQCISRATSAHAPRPLRSPAPHTPRIKPLSGVGLNTHLRDLFYYLNKNEVVFSLGKHVVVQNVHNQRMAFFEPPGEATESVVAGDVTALGLTSKRNYLAVARGPHSVLARSTSTIAIYSLRDHKAASTIEMDDAVRTPVRVITYQTHSFVSLAFSANGKFLLGQSSTANWSFVLWDWTRARKIAVAEVHTRVTRVHFNPIDFAQMSTSGGMHLRLWKLAEPTCRQFATFTAPVKYVEHAWIPKSDGLVALLENGDVQHIYNGELVRTLPSLHHGHYLSSLQTFKNRWTLWRLSCCAIAGMTSVVIAGNNGYVSLLDVGDVETSGAIAELSLSRRMQLESREPILAVGVDTTGAALMLVTPSLYGAYELANLCLLRGDDESIALVTYAALPRPVDLSAMTTACRRRVFATLGRAASGGHAIALYSQDGTPGLLQYTFPHLAPNDIAVHPSGFEVLVSFSVQLHVYHVLIDTFKIAFEVEVRHATSVAYSRGGSFFCALVEDWSIYVYSNYAGSEPVLHSVCRGTYLPPFLRCSRTRRVGKDVPLSALAWGTDETRLYAGDERGYFCEWAFTDAGFAATPAVFRDDERTRAYTAIATTRRAGMNGTSNLLCLSMTLQHRTPGAGGRLPQRHGRGCDPLPRSALAWRLARCTSTGGTSTRVHRSLHPAGCRREEGSAGPRLCAQPLTIDLTTAPLVSLRSCSIEGHLLAASDDGVVLETAITVALSVPPELPPPTSSSSLALETPTLHSTNAFVTVVPTDDLCLVERSSVTERVLHIADLETEMDQLKIEKEIVNKLNSEQRTLLERERHAEIRAVRTSLEAQVYAAQDALAYEKKEAEALTATLKATHARDASAMQTILSTQIETLHDVCAQLELDLIKARQSIDDATFAGDERAMQLRKALEASHKAECNGLRAEICRLNDALALKTKAYDEVLSQQDDDHLLHLTSLQAKIEAERANGAAASIAAKDSTSNLQQQLRMMLNALDTKSADVEKLTREKIDLAAHVAALQTELAAERKRAAKATAECTLLETQVTDLTRSLDGLERLNNIRLCKLKTIQDSLAAKDAANDAMTSFVDELHHENSNVIRDANALDEKQHLLLRKLRFYEQTLTVHKAGLADASATVLAFRRDLGILIEDEQRGKRLKIDAIVKLYHKYEPSAQHVTRERGTDEAIIHELTRQNKCVEDHRRKLRSRVATVVSEKHKLTTLFSQDNQKLLEDVHRLTRENHELKRRPKKLAQVQRPPPFGVKGEDNNSNHDTTGHGPDTPIVVEPATDATCRVYIPCGIHIGPQPVAAQPSPVVRSLIRPKTSKPKRVPRVVMHTDATRKTSGVRPQSALPSSVHKPSRLFA</sequence>
<dbReference type="OMA" id="QFKMENE"/>
<reference evidence="3 4" key="1">
    <citation type="submission" date="2012-04" db="EMBL/GenBank/DDBJ databases">
        <title>The Genome Sequence of Saprolegnia declina VS20.</title>
        <authorList>
            <consortium name="The Broad Institute Genome Sequencing Platform"/>
            <person name="Russ C."/>
            <person name="Nusbaum C."/>
            <person name="Tyler B."/>
            <person name="van West P."/>
            <person name="Dieguez-Uribeondo J."/>
            <person name="de Bruijn I."/>
            <person name="Tripathy S."/>
            <person name="Jiang R."/>
            <person name="Young S.K."/>
            <person name="Zeng Q."/>
            <person name="Gargeya S."/>
            <person name="Fitzgerald M."/>
            <person name="Haas B."/>
            <person name="Abouelleil A."/>
            <person name="Alvarado L."/>
            <person name="Arachchi H.M."/>
            <person name="Berlin A."/>
            <person name="Chapman S.B."/>
            <person name="Goldberg J."/>
            <person name="Griggs A."/>
            <person name="Gujja S."/>
            <person name="Hansen M."/>
            <person name="Howarth C."/>
            <person name="Imamovic A."/>
            <person name="Larimer J."/>
            <person name="McCowen C."/>
            <person name="Montmayeur A."/>
            <person name="Murphy C."/>
            <person name="Neiman D."/>
            <person name="Pearson M."/>
            <person name="Priest M."/>
            <person name="Roberts A."/>
            <person name="Saif S."/>
            <person name="Shea T."/>
            <person name="Sisk P."/>
            <person name="Sykes S."/>
            <person name="Wortman J."/>
            <person name="Nusbaum C."/>
            <person name="Birren B."/>
        </authorList>
    </citation>
    <scope>NUCLEOTIDE SEQUENCE [LARGE SCALE GENOMIC DNA]</scope>
    <source>
        <strain evidence="3 4">VS20</strain>
    </source>
</reference>
<evidence type="ECO:0000256" key="1">
    <source>
        <dbReference type="SAM" id="Coils"/>
    </source>
</evidence>
<feature type="coiled-coil region" evidence="1">
    <location>
        <begin position="1002"/>
        <end position="1043"/>
    </location>
</feature>
<dbReference type="InParanoid" id="T0R4K4"/>
<accession>T0R4K4</accession>
<dbReference type="EMBL" id="JH767217">
    <property type="protein sequence ID" value="EQC26988.1"/>
    <property type="molecule type" value="Genomic_DNA"/>
</dbReference>
<dbReference type="RefSeq" id="XP_008619590.1">
    <property type="nucleotide sequence ID" value="XM_008621368.1"/>
</dbReference>
<evidence type="ECO:0008006" key="5">
    <source>
        <dbReference type="Google" id="ProtNLM"/>
    </source>
</evidence>
<dbReference type="InterPro" id="IPR052993">
    <property type="entry name" value="CFA-57"/>
</dbReference>
<dbReference type="PANTHER" id="PTHR32215">
    <property type="entry name" value="CILIA- AND FLAGELLA-ASSOCIATED PROTEIN 57"/>
    <property type="match status" value="1"/>
</dbReference>